<keyword evidence="11" id="KW-0902">Two-component regulatory system</keyword>
<evidence type="ECO:0000256" key="3">
    <source>
        <dbReference type="ARBA" id="ARBA00012438"/>
    </source>
</evidence>
<evidence type="ECO:0000256" key="1">
    <source>
        <dbReference type="ARBA" id="ARBA00000085"/>
    </source>
</evidence>
<accession>V2W206</accession>
<feature type="transmembrane region" description="Helical" evidence="13">
    <location>
        <begin position="12"/>
        <end position="33"/>
    </location>
</feature>
<gene>
    <name evidence="15" type="ORF">F990_02995</name>
</gene>
<dbReference type="InterPro" id="IPR005467">
    <property type="entry name" value="His_kinase_dom"/>
</dbReference>
<dbReference type="InterPro" id="IPR050428">
    <property type="entry name" value="TCS_sensor_his_kinase"/>
</dbReference>
<dbReference type="PANTHER" id="PTHR45436:SF14">
    <property type="entry name" value="SENSOR PROTEIN QSEC"/>
    <property type="match status" value="1"/>
</dbReference>
<dbReference type="OrthoDB" id="9809766at2"/>
<evidence type="ECO:0000256" key="7">
    <source>
        <dbReference type="ARBA" id="ARBA00022741"/>
    </source>
</evidence>
<dbReference type="InterPro" id="IPR003594">
    <property type="entry name" value="HATPase_dom"/>
</dbReference>
<evidence type="ECO:0000256" key="9">
    <source>
        <dbReference type="ARBA" id="ARBA00022840"/>
    </source>
</evidence>
<keyword evidence="4" id="KW-0597">Phosphoprotein</keyword>
<keyword evidence="8" id="KW-0418">Kinase</keyword>
<keyword evidence="7" id="KW-0547">Nucleotide-binding</keyword>
<dbReference type="Proteomes" id="UP000017404">
    <property type="component" value="Unassembled WGS sequence"/>
</dbReference>
<proteinExistence type="predicted"/>
<sequence>MQKILSIKQQVVRTSLYALILALVLSSILGYLATKHEVNELFDATLIDNTRIIKGLIDSEQTHQNWIDLQKSLDETLLEHISSGDQRFNGHAYEKKIAIQVWSKEGDLVLRSASAPNHALAPLKEGLTQFQGGEYDWIVYTVWLPNKKSWLAVAERLDIRQELSTNIEASLLLSLIFALFLALCLLKLQLKKAFAPLVELGEKISQRDFNDLSALHLPHSPDELKPVITELNDLFHRVDSSLEREKRFLADAAHELRTPLTVIKLQVEQALIQPDARETILQRLSESVERNQQVVEQMLLLARLEAGQMSVHTTTVIFSALIREAIAQLMPLAFKRNIEFQLDVEEVTMNGDSALLLSLLRNLFDNALRHSPNNAVISVKLFKQAQMIIFEVVDAGTGIDPKFLGEVTNRFTQVGGSDVGASGLGLAIVSKIAQLHGMRLVLNNHETGGLIVSLLWVNHKV</sequence>
<evidence type="ECO:0000256" key="6">
    <source>
        <dbReference type="ARBA" id="ARBA00022692"/>
    </source>
</evidence>
<dbReference type="GO" id="GO:0005886">
    <property type="term" value="C:plasma membrane"/>
    <property type="evidence" value="ECO:0007669"/>
    <property type="project" value="TreeGrafter"/>
</dbReference>
<dbReference type="Gene3D" id="3.30.565.10">
    <property type="entry name" value="Histidine kinase-like ATPase, C-terminal domain"/>
    <property type="match status" value="1"/>
</dbReference>
<keyword evidence="5" id="KW-0808">Transferase</keyword>
<comment type="caution">
    <text evidence="15">The sequence shown here is derived from an EMBL/GenBank/DDBJ whole genome shotgun (WGS) entry which is preliminary data.</text>
</comment>
<evidence type="ECO:0000313" key="16">
    <source>
        <dbReference type="Proteomes" id="UP000017404"/>
    </source>
</evidence>
<name>V2W206_9GAMM</name>
<reference evidence="15 16" key="1">
    <citation type="submission" date="2013-10" db="EMBL/GenBank/DDBJ databases">
        <title>The Genome Sequence of Acinetobacter tjernbergiae CIP107465.</title>
        <authorList>
            <consortium name="The Broad Institute Genomics Platform"/>
            <consortium name="The Broad Institute Genome Sequencing Center for Infectious Disease"/>
            <person name="Cerqueira G."/>
            <person name="Feldgarden M."/>
            <person name="Courvalin P."/>
            <person name="Grillot-Courvalin C."/>
            <person name="Clermont D."/>
            <person name="Rocha E."/>
            <person name="Yoon E.-J."/>
            <person name="Nemec A."/>
            <person name="Young S.K."/>
            <person name="Zeng Q."/>
            <person name="Gargeya S."/>
            <person name="Fitzgerald M."/>
            <person name="Abouelleil A."/>
            <person name="Alvarado L."/>
            <person name="Berlin A.M."/>
            <person name="Chapman S.B."/>
            <person name="Gainer-Dewar J."/>
            <person name="Goldberg J."/>
            <person name="Gnerre S."/>
            <person name="Griggs A."/>
            <person name="Gujja S."/>
            <person name="Hansen M."/>
            <person name="Howarth C."/>
            <person name="Imamovic A."/>
            <person name="Ireland A."/>
            <person name="Larimer J."/>
            <person name="McCowan C."/>
            <person name="Murphy C."/>
            <person name="Pearson M."/>
            <person name="Poon T.W."/>
            <person name="Priest M."/>
            <person name="Roberts A."/>
            <person name="Saif S."/>
            <person name="Shea T."/>
            <person name="Sykes S."/>
            <person name="Wortman J."/>
            <person name="Nusbaum C."/>
            <person name="Birren B."/>
        </authorList>
    </citation>
    <scope>NUCLEOTIDE SEQUENCE [LARGE SCALE GENOMIC DNA]</scope>
    <source>
        <strain evidence="15 16">CIP 107465</strain>
    </source>
</reference>
<evidence type="ECO:0000256" key="8">
    <source>
        <dbReference type="ARBA" id="ARBA00022777"/>
    </source>
</evidence>
<evidence type="ECO:0000313" key="15">
    <source>
        <dbReference type="EMBL" id="ESK54039.1"/>
    </source>
</evidence>
<dbReference type="STRING" id="202955.GCA_000759995_01634"/>
<dbReference type="Pfam" id="PF00512">
    <property type="entry name" value="HisKA"/>
    <property type="match status" value="1"/>
</dbReference>
<protein>
    <recommendedName>
        <fullName evidence="3">histidine kinase</fullName>
        <ecNumber evidence="3">2.7.13.3</ecNumber>
    </recommendedName>
</protein>
<evidence type="ECO:0000256" key="12">
    <source>
        <dbReference type="ARBA" id="ARBA00023136"/>
    </source>
</evidence>
<keyword evidence="16" id="KW-1185">Reference proteome</keyword>
<evidence type="ECO:0000256" key="13">
    <source>
        <dbReference type="SAM" id="Phobius"/>
    </source>
</evidence>
<dbReference type="Gene3D" id="1.10.287.130">
    <property type="match status" value="1"/>
</dbReference>
<keyword evidence="9" id="KW-0067">ATP-binding</keyword>
<dbReference type="PANTHER" id="PTHR45436">
    <property type="entry name" value="SENSOR HISTIDINE KINASE YKOH"/>
    <property type="match status" value="1"/>
</dbReference>
<dbReference type="RefSeq" id="WP_018678540.1">
    <property type="nucleotide sequence ID" value="NZ_AYEV01000037.1"/>
</dbReference>
<evidence type="ECO:0000256" key="10">
    <source>
        <dbReference type="ARBA" id="ARBA00022989"/>
    </source>
</evidence>
<dbReference type="SUPFAM" id="SSF55874">
    <property type="entry name" value="ATPase domain of HSP90 chaperone/DNA topoisomerase II/histidine kinase"/>
    <property type="match status" value="1"/>
</dbReference>
<dbReference type="GO" id="GO:0005524">
    <property type="term" value="F:ATP binding"/>
    <property type="evidence" value="ECO:0007669"/>
    <property type="project" value="UniProtKB-KW"/>
</dbReference>
<dbReference type="SMART" id="SM00387">
    <property type="entry name" value="HATPase_c"/>
    <property type="match status" value="1"/>
</dbReference>
<keyword evidence="12 13" id="KW-0472">Membrane</keyword>
<dbReference type="CDD" id="cd00082">
    <property type="entry name" value="HisKA"/>
    <property type="match status" value="1"/>
</dbReference>
<dbReference type="SMART" id="SM00388">
    <property type="entry name" value="HisKA"/>
    <property type="match status" value="1"/>
</dbReference>
<dbReference type="Pfam" id="PF02518">
    <property type="entry name" value="HATPase_c"/>
    <property type="match status" value="1"/>
</dbReference>
<dbReference type="SUPFAM" id="SSF47384">
    <property type="entry name" value="Homodimeric domain of signal transducing histidine kinase"/>
    <property type="match status" value="1"/>
</dbReference>
<dbReference type="InterPro" id="IPR013727">
    <property type="entry name" value="2CSK_N"/>
</dbReference>
<keyword evidence="10 13" id="KW-1133">Transmembrane helix</keyword>
<dbReference type="GO" id="GO:0000155">
    <property type="term" value="F:phosphorelay sensor kinase activity"/>
    <property type="evidence" value="ECO:0007669"/>
    <property type="project" value="InterPro"/>
</dbReference>
<dbReference type="InterPro" id="IPR036097">
    <property type="entry name" value="HisK_dim/P_sf"/>
</dbReference>
<comment type="catalytic activity">
    <reaction evidence="1">
        <text>ATP + protein L-histidine = ADP + protein N-phospho-L-histidine.</text>
        <dbReference type="EC" id="2.7.13.3"/>
    </reaction>
</comment>
<evidence type="ECO:0000256" key="2">
    <source>
        <dbReference type="ARBA" id="ARBA00004141"/>
    </source>
</evidence>
<dbReference type="InterPro" id="IPR004358">
    <property type="entry name" value="Sig_transdc_His_kin-like_C"/>
</dbReference>
<organism evidence="15 16">
    <name type="scientific">Acinetobacter tjernbergiae DSM 14971 = CIP 107465</name>
    <dbReference type="NCBI Taxonomy" id="1120928"/>
    <lineage>
        <taxon>Bacteria</taxon>
        <taxon>Pseudomonadati</taxon>
        <taxon>Pseudomonadota</taxon>
        <taxon>Gammaproteobacteria</taxon>
        <taxon>Moraxellales</taxon>
        <taxon>Moraxellaceae</taxon>
        <taxon>Acinetobacter</taxon>
    </lineage>
</organism>
<comment type="subcellular location">
    <subcellularLocation>
        <location evidence="2">Membrane</location>
        <topology evidence="2">Multi-pass membrane protein</topology>
    </subcellularLocation>
</comment>
<dbReference type="InterPro" id="IPR036890">
    <property type="entry name" value="HATPase_C_sf"/>
</dbReference>
<dbReference type="InterPro" id="IPR003661">
    <property type="entry name" value="HisK_dim/P_dom"/>
</dbReference>
<dbReference type="PRINTS" id="PR00344">
    <property type="entry name" value="BCTRLSENSOR"/>
</dbReference>
<evidence type="ECO:0000256" key="5">
    <source>
        <dbReference type="ARBA" id="ARBA00022679"/>
    </source>
</evidence>
<dbReference type="EC" id="2.7.13.3" evidence="3"/>
<dbReference type="AlphaFoldDB" id="V2W206"/>
<feature type="domain" description="Histidine kinase" evidence="14">
    <location>
        <begin position="251"/>
        <end position="454"/>
    </location>
</feature>
<dbReference type="EMBL" id="AYEV01000037">
    <property type="protein sequence ID" value="ESK54039.1"/>
    <property type="molecule type" value="Genomic_DNA"/>
</dbReference>
<evidence type="ECO:0000256" key="11">
    <source>
        <dbReference type="ARBA" id="ARBA00023012"/>
    </source>
</evidence>
<keyword evidence="6 13" id="KW-0812">Transmembrane</keyword>
<evidence type="ECO:0000259" key="14">
    <source>
        <dbReference type="PROSITE" id="PS50109"/>
    </source>
</evidence>
<dbReference type="PROSITE" id="PS50109">
    <property type="entry name" value="HIS_KIN"/>
    <property type="match status" value="1"/>
</dbReference>
<evidence type="ECO:0000256" key="4">
    <source>
        <dbReference type="ARBA" id="ARBA00022553"/>
    </source>
</evidence>
<dbReference type="eggNOG" id="COG2205">
    <property type="taxonomic scope" value="Bacteria"/>
</dbReference>
<dbReference type="PATRIC" id="fig|1120928.5.peg.3030"/>
<dbReference type="Pfam" id="PF08521">
    <property type="entry name" value="2CSK_N"/>
    <property type="match status" value="1"/>
</dbReference>